<reference evidence="2" key="1">
    <citation type="submission" date="2021-12" db="EMBL/GenBank/DDBJ databases">
        <title>Prjna785345.</title>
        <authorList>
            <person name="Rujirawat T."/>
            <person name="Krajaejun T."/>
        </authorList>
    </citation>
    <scope>NUCLEOTIDE SEQUENCE</scope>
    <source>
        <strain evidence="2">Pi057C3</strain>
    </source>
</reference>
<evidence type="ECO:0008006" key="4">
    <source>
        <dbReference type="Google" id="ProtNLM"/>
    </source>
</evidence>
<dbReference type="InterPro" id="IPR001372">
    <property type="entry name" value="Dynein_light_chain_typ-1/2"/>
</dbReference>
<dbReference type="EMBL" id="JAKCXM010000041">
    <property type="protein sequence ID" value="KAJ0405693.1"/>
    <property type="molecule type" value="Genomic_DNA"/>
</dbReference>
<dbReference type="SUPFAM" id="SSF54648">
    <property type="entry name" value="DLC"/>
    <property type="match status" value="2"/>
</dbReference>
<keyword evidence="1" id="KW-0472">Membrane</keyword>
<dbReference type="Gene3D" id="3.30.740.10">
    <property type="entry name" value="Protein Inhibitor Of Neuronal Nitric Oxide Synthase"/>
    <property type="match status" value="2"/>
</dbReference>
<organism evidence="2 3">
    <name type="scientific">Pythium insidiosum</name>
    <name type="common">Pythiosis disease agent</name>
    <dbReference type="NCBI Taxonomy" id="114742"/>
    <lineage>
        <taxon>Eukaryota</taxon>
        <taxon>Sar</taxon>
        <taxon>Stramenopiles</taxon>
        <taxon>Oomycota</taxon>
        <taxon>Peronosporomycetes</taxon>
        <taxon>Pythiales</taxon>
        <taxon>Pythiaceae</taxon>
        <taxon>Pythium</taxon>
    </lineage>
</organism>
<feature type="transmembrane region" description="Helical" evidence="1">
    <location>
        <begin position="287"/>
        <end position="306"/>
    </location>
</feature>
<keyword evidence="1" id="KW-1133">Transmembrane helix</keyword>
<dbReference type="AlphaFoldDB" id="A0AAD5LPZ3"/>
<dbReference type="Pfam" id="PF01221">
    <property type="entry name" value="Dynein_light"/>
    <property type="match status" value="1"/>
</dbReference>
<dbReference type="InterPro" id="IPR037177">
    <property type="entry name" value="DLC_sf"/>
</dbReference>
<dbReference type="GO" id="GO:0007017">
    <property type="term" value="P:microtubule-based process"/>
    <property type="evidence" value="ECO:0007669"/>
    <property type="project" value="InterPro"/>
</dbReference>
<evidence type="ECO:0000256" key="1">
    <source>
        <dbReference type="SAM" id="Phobius"/>
    </source>
</evidence>
<feature type="transmembrane region" description="Helical" evidence="1">
    <location>
        <begin position="231"/>
        <end position="248"/>
    </location>
</feature>
<dbReference type="Proteomes" id="UP001209570">
    <property type="component" value="Unassembled WGS sequence"/>
</dbReference>
<accession>A0AAD5LPZ3</accession>
<evidence type="ECO:0000313" key="2">
    <source>
        <dbReference type="EMBL" id="KAJ0405693.1"/>
    </source>
</evidence>
<dbReference type="PANTHER" id="PTHR11886:SF35">
    <property type="entry name" value="DYNEIN LIGHT CHAIN"/>
    <property type="match status" value="1"/>
</dbReference>
<sequence length="317" mass="34722">MAFGGAAFEVSRSPVAPAALRLSAKTTVNDAARRAKTLREFAASVKAAFERANGSGWHVLVGPDFARKGACVLLSSQQSKMKVLLYRTTPAPSSTPSQPLECDDAEPLAEDDAAQRLRPKVKVTWFSCDMDDGMKTKVLAVAQAQLARLQRESAKDVDARLAPAIKRELSVAYGHTWHVIVSSSRELCSLPHYEPNTFADFAVDKVRVVAYRHNGVSIDAQVDMLQFANRAALLFAVMCFILYGYFIFTATDRHERCVPTEDGSVPAPDGCSEHDVLAAAAHKTWKSGVFVAMIVFTVIASSVRMYRRALRQKLKQG</sequence>
<dbReference type="GO" id="GO:0045505">
    <property type="term" value="F:dynein intermediate chain binding"/>
    <property type="evidence" value="ECO:0007669"/>
    <property type="project" value="TreeGrafter"/>
</dbReference>
<keyword evidence="3" id="KW-1185">Reference proteome</keyword>
<gene>
    <name evidence="2" type="ORF">P43SY_007334</name>
</gene>
<dbReference type="GO" id="GO:0005868">
    <property type="term" value="C:cytoplasmic dynein complex"/>
    <property type="evidence" value="ECO:0007669"/>
    <property type="project" value="TreeGrafter"/>
</dbReference>
<keyword evidence="1" id="KW-0812">Transmembrane</keyword>
<dbReference type="CDD" id="cd21450">
    <property type="entry name" value="DLC-like_DYNLL1-like"/>
    <property type="match status" value="1"/>
</dbReference>
<name>A0AAD5LPZ3_PYTIN</name>
<evidence type="ECO:0000313" key="3">
    <source>
        <dbReference type="Proteomes" id="UP001209570"/>
    </source>
</evidence>
<proteinExistence type="predicted"/>
<comment type="caution">
    <text evidence="2">The sequence shown here is derived from an EMBL/GenBank/DDBJ whole genome shotgun (WGS) entry which is preliminary data.</text>
</comment>
<protein>
    <recommendedName>
        <fullName evidence="4">Dynein light chain</fullName>
    </recommendedName>
</protein>
<dbReference type="SMART" id="SM01375">
    <property type="entry name" value="Dynein_light"/>
    <property type="match status" value="2"/>
</dbReference>
<dbReference type="PANTHER" id="PTHR11886">
    <property type="entry name" value="DYNEIN LIGHT CHAIN"/>
    <property type="match status" value="1"/>
</dbReference>